<evidence type="ECO:0000256" key="2">
    <source>
        <dbReference type="ARBA" id="ARBA00022490"/>
    </source>
</evidence>
<feature type="domain" description="RRM" evidence="7">
    <location>
        <begin position="198"/>
        <end position="281"/>
    </location>
</feature>
<dbReference type="Proteomes" id="UP001321473">
    <property type="component" value="Unassembled WGS sequence"/>
</dbReference>
<evidence type="ECO:0000256" key="5">
    <source>
        <dbReference type="PROSITE-ProRule" id="PRU00176"/>
    </source>
</evidence>
<gene>
    <name evidence="8" type="ORF">V5799_015279</name>
</gene>
<evidence type="ECO:0000259" key="7">
    <source>
        <dbReference type="PROSITE" id="PS50102"/>
    </source>
</evidence>
<dbReference type="NCBIfam" id="TIGR01648">
    <property type="entry name" value="hnRNP-R-Q"/>
    <property type="match status" value="1"/>
</dbReference>
<organism evidence="8 9">
    <name type="scientific">Amblyomma americanum</name>
    <name type="common">Lone star tick</name>
    <dbReference type="NCBI Taxonomy" id="6943"/>
    <lineage>
        <taxon>Eukaryota</taxon>
        <taxon>Metazoa</taxon>
        <taxon>Ecdysozoa</taxon>
        <taxon>Arthropoda</taxon>
        <taxon>Chelicerata</taxon>
        <taxon>Arachnida</taxon>
        <taxon>Acari</taxon>
        <taxon>Parasitiformes</taxon>
        <taxon>Ixodida</taxon>
        <taxon>Ixodoidea</taxon>
        <taxon>Ixodidae</taxon>
        <taxon>Amblyomminae</taxon>
        <taxon>Amblyomma</taxon>
    </lineage>
</organism>
<feature type="domain" description="RRM" evidence="7">
    <location>
        <begin position="118"/>
        <end position="196"/>
    </location>
</feature>
<dbReference type="Gene3D" id="3.30.70.330">
    <property type="match status" value="2"/>
</dbReference>
<name>A0AAQ4E0L3_AMBAM</name>
<dbReference type="InterPro" id="IPR000504">
    <property type="entry name" value="RRM_dom"/>
</dbReference>
<dbReference type="AlphaFoldDB" id="A0AAQ4E0L3"/>
<dbReference type="CDD" id="cd12250">
    <property type="entry name" value="RRM2_hnRNPR_like"/>
    <property type="match status" value="1"/>
</dbReference>
<dbReference type="Pfam" id="PF00076">
    <property type="entry name" value="RRM_1"/>
    <property type="match status" value="2"/>
</dbReference>
<dbReference type="FunFam" id="3.30.70.330:FF:000022">
    <property type="entry name" value="APOBEC1 complementation factor isoform X1"/>
    <property type="match status" value="1"/>
</dbReference>
<feature type="region of interest" description="Disordered" evidence="6">
    <location>
        <begin position="287"/>
        <end position="354"/>
    </location>
</feature>
<keyword evidence="4 5" id="KW-0694">RNA-binding</keyword>
<accession>A0AAQ4E0L3</accession>
<dbReference type="CDD" id="cd12249">
    <property type="entry name" value="RRM1_hnRNPR_like"/>
    <property type="match status" value="1"/>
</dbReference>
<comment type="subcellular location">
    <subcellularLocation>
        <location evidence="1">Cytoplasm</location>
    </subcellularLocation>
</comment>
<feature type="compositionally biased region" description="Basic and acidic residues" evidence="6">
    <location>
        <begin position="308"/>
        <end position="323"/>
    </location>
</feature>
<dbReference type="PROSITE" id="PS50102">
    <property type="entry name" value="RRM"/>
    <property type="match status" value="2"/>
</dbReference>
<feature type="compositionally biased region" description="Basic residues" evidence="6">
    <location>
        <begin position="297"/>
        <end position="307"/>
    </location>
</feature>
<dbReference type="GO" id="GO:0003723">
    <property type="term" value="F:RNA binding"/>
    <property type="evidence" value="ECO:0007669"/>
    <property type="project" value="UniProtKB-UniRule"/>
</dbReference>
<dbReference type="PANTHER" id="PTHR21245">
    <property type="entry name" value="HETEROGENEOUS NUCLEAR RIBONUCLEOPROTEIN"/>
    <property type="match status" value="1"/>
</dbReference>
<dbReference type="InterPro" id="IPR035979">
    <property type="entry name" value="RBD_domain_sf"/>
</dbReference>
<dbReference type="SUPFAM" id="SSF54928">
    <property type="entry name" value="RNA-binding domain, RBD"/>
    <property type="match status" value="2"/>
</dbReference>
<dbReference type="GO" id="GO:0005737">
    <property type="term" value="C:cytoplasm"/>
    <property type="evidence" value="ECO:0007669"/>
    <property type="project" value="UniProtKB-SubCell"/>
</dbReference>
<comment type="caution">
    <text evidence="8">The sequence shown here is derived from an EMBL/GenBank/DDBJ whole genome shotgun (WGS) entry which is preliminary data.</text>
</comment>
<evidence type="ECO:0000313" key="8">
    <source>
        <dbReference type="EMBL" id="KAK8768253.1"/>
    </source>
</evidence>
<evidence type="ECO:0000256" key="6">
    <source>
        <dbReference type="SAM" id="MobiDB-lite"/>
    </source>
</evidence>
<keyword evidence="2" id="KW-0963">Cytoplasm</keyword>
<proteinExistence type="predicted"/>
<dbReference type="InterPro" id="IPR012677">
    <property type="entry name" value="Nucleotide-bd_a/b_plait_sf"/>
</dbReference>
<reference evidence="8 9" key="1">
    <citation type="journal article" date="2023" name="Arcadia Sci">
        <title>De novo assembly of a long-read Amblyomma americanum tick genome.</title>
        <authorList>
            <person name="Chou S."/>
            <person name="Poskanzer K.E."/>
            <person name="Rollins M."/>
            <person name="Thuy-Boun P.S."/>
        </authorList>
    </citation>
    <scope>NUCLEOTIDE SEQUENCE [LARGE SCALE GENOMIC DNA]</scope>
    <source>
        <strain evidence="8">F_SG_1</strain>
        <tissue evidence="8">Salivary glands</tissue>
    </source>
</reference>
<keyword evidence="3" id="KW-0677">Repeat</keyword>
<dbReference type="InterPro" id="IPR006535">
    <property type="entry name" value="HnRNP_R/Q_splicing_fac"/>
</dbReference>
<evidence type="ECO:0000256" key="4">
    <source>
        <dbReference type="ARBA" id="ARBA00022884"/>
    </source>
</evidence>
<evidence type="ECO:0000256" key="3">
    <source>
        <dbReference type="ARBA" id="ARBA00022737"/>
    </source>
</evidence>
<keyword evidence="9" id="KW-1185">Reference proteome</keyword>
<dbReference type="FunFam" id="3.30.70.330:FF:000026">
    <property type="entry name" value="APOBEC1 complementation factor isoform X1"/>
    <property type="match status" value="1"/>
</dbReference>
<evidence type="ECO:0000256" key="1">
    <source>
        <dbReference type="ARBA" id="ARBA00004496"/>
    </source>
</evidence>
<dbReference type="EMBL" id="JARKHS020024286">
    <property type="protein sequence ID" value="KAK8768253.1"/>
    <property type="molecule type" value="Genomic_DNA"/>
</dbReference>
<protein>
    <recommendedName>
        <fullName evidence="7">RRM domain-containing protein</fullName>
    </recommendedName>
</protein>
<feature type="non-terminal residue" evidence="8">
    <location>
        <position position="363"/>
    </location>
</feature>
<sequence length="363" mass="41535">MLRAGASFGTGRHPQRSPKPQQYREWFEPSSEYDGDVTSPPYWVPAERPILGTGATAMDRMDRAARGTDDNSRPAPLDSQQRIIAFLDRTGYPMVQDNGQRRYGPPPSWSGGPPPKGCEVFVGKLPRDVFEDELVPFLERAGTLYEVRLMMDFAGSNRGYAFATYSCREEAKRAVRELNNQEIRPRRQVGVCQSVDNCRLFVGGIPRDKTREEVLEEMRRVTENVVDVILYRHATDKRRNRGFAFVEYSDHKAAAVARRRMIPGRMTLWGSCEVAVDWAQPEPLVDEETMESGLGRRYPRRRHRRKGPRLEQRRSSDASDPPHPEQLWPGQQQRFPPEGTIDKVRPPRSGRLLSTLLCAARER</sequence>
<feature type="region of interest" description="Disordered" evidence="6">
    <location>
        <begin position="1"/>
        <end position="48"/>
    </location>
</feature>
<dbReference type="SMART" id="SM00360">
    <property type="entry name" value="RRM"/>
    <property type="match status" value="2"/>
</dbReference>
<evidence type="ECO:0000313" key="9">
    <source>
        <dbReference type="Proteomes" id="UP001321473"/>
    </source>
</evidence>